<comment type="caution">
    <text evidence="1">The sequence shown here is derived from an EMBL/GenBank/DDBJ whole genome shotgun (WGS) entry which is preliminary data.</text>
</comment>
<gene>
    <name evidence="1" type="ORF">IEQ34_019311</name>
</gene>
<organism evidence="1 2">
    <name type="scientific">Dendrobium chrysotoxum</name>
    <name type="common">Orchid</name>
    <dbReference type="NCBI Taxonomy" id="161865"/>
    <lineage>
        <taxon>Eukaryota</taxon>
        <taxon>Viridiplantae</taxon>
        <taxon>Streptophyta</taxon>
        <taxon>Embryophyta</taxon>
        <taxon>Tracheophyta</taxon>
        <taxon>Spermatophyta</taxon>
        <taxon>Magnoliopsida</taxon>
        <taxon>Liliopsida</taxon>
        <taxon>Asparagales</taxon>
        <taxon>Orchidaceae</taxon>
        <taxon>Epidendroideae</taxon>
        <taxon>Malaxideae</taxon>
        <taxon>Dendrobiinae</taxon>
        <taxon>Dendrobium</taxon>
    </lineage>
</organism>
<dbReference type="EMBL" id="JAGFBR010000017">
    <property type="protein sequence ID" value="KAH0452012.1"/>
    <property type="molecule type" value="Genomic_DNA"/>
</dbReference>
<dbReference type="Proteomes" id="UP000775213">
    <property type="component" value="Unassembled WGS sequence"/>
</dbReference>
<proteinExistence type="predicted"/>
<reference evidence="1 2" key="1">
    <citation type="journal article" date="2021" name="Hortic Res">
        <title>Chromosome-scale assembly of the Dendrobium chrysotoxum genome enhances the understanding of orchid evolution.</title>
        <authorList>
            <person name="Zhang Y."/>
            <person name="Zhang G.Q."/>
            <person name="Zhang D."/>
            <person name="Liu X.D."/>
            <person name="Xu X.Y."/>
            <person name="Sun W.H."/>
            <person name="Yu X."/>
            <person name="Zhu X."/>
            <person name="Wang Z.W."/>
            <person name="Zhao X."/>
            <person name="Zhong W.Y."/>
            <person name="Chen H."/>
            <person name="Yin W.L."/>
            <person name="Huang T."/>
            <person name="Niu S.C."/>
            <person name="Liu Z.J."/>
        </authorList>
    </citation>
    <scope>NUCLEOTIDE SEQUENCE [LARGE SCALE GENOMIC DNA]</scope>
    <source>
        <strain evidence="1">Lindl</strain>
    </source>
</reference>
<keyword evidence="2" id="KW-1185">Reference proteome</keyword>
<protein>
    <submittedName>
        <fullName evidence="1">Uncharacterized protein</fullName>
    </submittedName>
</protein>
<evidence type="ECO:0000313" key="1">
    <source>
        <dbReference type="EMBL" id="KAH0452012.1"/>
    </source>
</evidence>
<sequence>MAIRDQENIKWPNPLKPNVENQDQYCHFCRSRGHTTEDISDNSSKAHLLKMMLGGKINNNKDNH</sequence>
<evidence type="ECO:0000313" key="2">
    <source>
        <dbReference type="Proteomes" id="UP000775213"/>
    </source>
</evidence>
<name>A0AAV7G925_DENCH</name>
<dbReference type="AlphaFoldDB" id="A0AAV7G925"/>
<accession>A0AAV7G925</accession>